<dbReference type="PANTHER" id="PTHR46423:SF1">
    <property type="entry name" value="RNA POLYMERASE II-ASSOCIATED PROTEIN 3"/>
    <property type="match status" value="1"/>
</dbReference>
<dbReference type="Gene3D" id="1.25.40.10">
    <property type="entry name" value="Tetratricopeptide repeat domain"/>
    <property type="match status" value="1"/>
</dbReference>
<proteinExistence type="inferred from homology"/>
<organism evidence="7 8">
    <name type="scientific">Daedalea quercina L-15889</name>
    <dbReference type="NCBI Taxonomy" id="1314783"/>
    <lineage>
        <taxon>Eukaryota</taxon>
        <taxon>Fungi</taxon>
        <taxon>Dikarya</taxon>
        <taxon>Basidiomycota</taxon>
        <taxon>Agaricomycotina</taxon>
        <taxon>Agaricomycetes</taxon>
        <taxon>Polyporales</taxon>
        <taxon>Fomitopsis</taxon>
    </lineage>
</organism>
<feature type="non-terminal residue" evidence="7">
    <location>
        <position position="1"/>
    </location>
</feature>
<name>A0A165LCM5_9APHY</name>
<reference evidence="7 8" key="1">
    <citation type="journal article" date="2016" name="Mol. Biol. Evol.">
        <title>Comparative Genomics of Early-Diverging Mushroom-Forming Fungi Provides Insights into the Origins of Lignocellulose Decay Capabilities.</title>
        <authorList>
            <person name="Nagy L.G."/>
            <person name="Riley R."/>
            <person name="Tritt A."/>
            <person name="Adam C."/>
            <person name="Daum C."/>
            <person name="Floudas D."/>
            <person name="Sun H."/>
            <person name="Yadav J.S."/>
            <person name="Pangilinan J."/>
            <person name="Larsson K.H."/>
            <person name="Matsuura K."/>
            <person name="Barry K."/>
            <person name="Labutti K."/>
            <person name="Kuo R."/>
            <person name="Ohm R.A."/>
            <person name="Bhattacharya S.S."/>
            <person name="Shirouzu T."/>
            <person name="Yoshinaga Y."/>
            <person name="Martin F.M."/>
            <person name="Grigoriev I.V."/>
            <person name="Hibbett D.S."/>
        </authorList>
    </citation>
    <scope>NUCLEOTIDE SEQUENCE [LARGE SCALE GENOMIC DNA]</scope>
    <source>
        <strain evidence="7 8">L-15889</strain>
    </source>
</reference>
<dbReference type="Proteomes" id="UP000076727">
    <property type="component" value="Unassembled WGS sequence"/>
</dbReference>
<dbReference type="AlphaFoldDB" id="A0A165LCM5"/>
<dbReference type="EMBL" id="KV429135">
    <property type="protein sequence ID" value="KZT64243.1"/>
    <property type="molecule type" value="Genomic_DNA"/>
</dbReference>
<dbReference type="SUPFAM" id="SSF48452">
    <property type="entry name" value="TPR-like"/>
    <property type="match status" value="1"/>
</dbReference>
<dbReference type="InterPro" id="IPR051966">
    <property type="entry name" value="RPAP3"/>
</dbReference>
<evidence type="ECO:0000256" key="3">
    <source>
        <dbReference type="ARBA" id="ARBA00038275"/>
    </source>
</evidence>
<evidence type="ECO:0000259" key="6">
    <source>
        <dbReference type="Pfam" id="PF13877"/>
    </source>
</evidence>
<keyword evidence="2" id="KW-0802">TPR repeat</keyword>
<dbReference type="STRING" id="1314783.A0A165LCM5"/>
<comment type="similarity">
    <text evidence="3">Belongs to the RPAP3 family.</text>
</comment>
<evidence type="ECO:0000256" key="5">
    <source>
        <dbReference type="SAM" id="MobiDB-lite"/>
    </source>
</evidence>
<dbReference type="Pfam" id="PF13414">
    <property type="entry name" value="TPR_11"/>
    <property type="match status" value="1"/>
</dbReference>
<dbReference type="OrthoDB" id="629492at2759"/>
<accession>A0A165LCM5</accession>
<feature type="region of interest" description="Disordered" evidence="5">
    <location>
        <begin position="81"/>
        <end position="106"/>
    </location>
</feature>
<dbReference type="Pfam" id="PF13877">
    <property type="entry name" value="RPAP3_C"/>
    <property type="match status" value="1"/>
</dbReference>
<evidence type="ECO:0000256" key="1">
    <source>
        <dbReference type="ARBA" id="ARBA00022737"/>
    </source>
</evidence>
<evidence type="ECO:0000256" key="4">
    <source>
        <dbReference type="ARBA" id="ARBA00040133"/>
    </source>
</evidence>
<sequence>QGNAAFKAGDYPAAVGHYSAAIVADPANATYPLNRAAAYLKLGKNGDVERDCERVLILDKNNVKAMFRRGQARVALQRLNEAKDGDAPSPPRKSVPSVTPASEAKVNGRLNRPPMTLFEFSREWDKREIVEDRWVLLNEVSPIALPSLFQSSLEARSLTNIVGTLRDVLKVHPEQNVQERIREYMIGLTRVQRFSTVVLFMSSEERKVVKETWQSLGGGEGERAWGVS</sequence>
<gene>
    <name evidence="7" type="ORF">DAEQUDRAFT_678902</name>
</gene>
<dbReference type="GO" id="GO:0101031">
    <property type="term" value="C:protein folding chaperone complex"/>
    <property type="evidence" value="ECO:0007669"/>
    <property type="project" value="TreeGrafter"/>
</dbReference>
<evidence type="ECO:0000256" key="2">
    <source>
        <dbReference type="ARBA" id="ARBA00022803"/>
    </source>
</evidence>
<keyword evidence="8" id="KW-1185">Reference proteome</keyword>
<evidence type="ECO:0000313" key="7">
    <source>
        <dbReference type="EMBL" id="KZT64243.1"/>
    </source>
</evidence>
<dbReference type="InterPro" id="IPR011990">
    <property type="entry name" value="TPR-like_helical_dom_sf"/>
</dbReference>
<feature type="domain" description="RNA-polymerase II-associated protein 3-like C-terminal" evidence="6">
    <location>
        <begin position="113"/>
        <end position="206"/>
    </location>
</feature>
<protein>
    <recommendedName>
        <fullName evidence="4">RNA polymerase II-associated protein 3</fullName>
    </recommendedName>
</protein>
<dbReference type="InterPro" id="IPR025986">
    <property type="entry name" value="RPAP3-like_C"/>
</dbReference>
<keyword evidence="1" id="KW-0677">Repeat</keyword>
<evidence type="ECO:0000313" key="8">
    <source>
        <dbReference type="Proteomes" id="UP000076727"/>
    </source>
</evidence>
<dbReference type="PANTHER" id="PTHR46423">
    <property type="entry name" value="RNA POLYMERASE II-ASSOCIATED PROTEIN 3"/>
    <property type="match status" value="1"/>
</dbReference>